<dbReference type="Proteomes" id="UP000441722">
    <property type="component" value="Segment"/>
</dbReference>
<dbReference type="EMBL" id="MN709128">
    <property type="protein sequence ID" value="QGZ15404.1"/>
    <property type="molecule type" value="Genomic_DNA"/>
</dbReference>
<reference evidence="1 2" key="1">
    <citation type="submission" date="2019-11" db="EMBL/GenBank/DDBJ databases">
        <authorList>
            <person name="Shneider M.M."/>
            <person name="Evseev P.V."/>
            <person name="Timoshina O.Y."/>
            <person name="Mikhailova Y.V."/>
            <person name="Shelenkov A.A."/>
            <person name="Yanushevich Y."/>
            <person name="Shagin D.A."/>
            <person name="Popova A.V."/>
            <person name="Miroshnikov K.A."/>
        </authorList>
    </citation>
    <scope>NUCLEOTIDE SEQUENCE [LARGE SCALE GENOMIC DNA]</scope>
</reference>
<keyword evidence="2" id="KW-1185">Reference proteome</keyword>
<evidence type="ECO:0000313" key="2">
    <source>
        <dbReference type="Proteomes" id="UP000441722"/>
    </source>
</evidence>
<evidence type="ECO:0000313" key="1">
    <source>
        <dbReference type="EMBL" id="QGZ15404.1"/>
    </source>
</evidence>
<organism evidence="1 2">
    <name type="scientific">Acinetobacter phage vB_AbaM_Berthold</name>
    <dbReference type="NCBI Taxonomy" id="2686290"/>
    <lineage>
        <taxon>Viruses</taxon>
        <taxon>Duplodnaviria</taxon>
        <taxon>Heunggongvirae</taxon>
        <taxon>Uroviricota</taxon>
        <taxon>Caudoviricetes</taxon>
        <taxon>Pantevenvirales</taxon>
        <taxon>Straboviridae</taxon>
        <taxon>Twarogvirinae</taxon>
        <taxon>Lazarusvirus</taxon>
        <taxon>Lazarusvirus berthold</taxon>
    </lineage>
</organism>
<name>A0A6B9J483_9CAUD</name>
<protein>
    <submittedName>
        <fullName evidence="1">Uncharacterized protein</fullName>
    </submittedName>
</protein>
<sequence>MKEFFEDDEYGNIGPDWFRWIVIIAAFSMARFNHVIKVSKLNELV</sequence>
<gene>
    <name evidence="1" type="ORF">Berthold_063</name>
</gene>
<proteinExistence type="predicted"/>
<accession>A0A6B9J483</accession>